<proteinExistence type="predicted"/>
<feature type="compositionally biased region" description="Basic and acidic residues" evidence="1">
    <location>
        <begin position="257"/>
        <end position="272"/>
    </location>
</feature>
<dbReference type="RefSeq" id="WP_013178338.1">
    <property type="nucleotide sequence ID" value="NC_014221.1"/>
</dbReference>
<organism evidence="3 4">
    <name type="scientific">Truepera radiovictrix (strain DSM 17093 / CIP 108686 / LMG 22925 / RQ-24)</name>
    <dbReference type="NCBI Taxonomy" id="649638"/>
    <lineage>
        <taxon>Bacteria</taxon>
        <taxon>Thermotogati</taxon>
        <taxon>Deinococcota</taxon>
        <taxon>Deinococci</taxon>
        <taxon>Trueperales</taxon>
        <taxon>Trueperaceae</taxon>
        <taxon>Truepera</taxon>
    </lineage>
</organism>
<dbReference type="AlphaFoldDB" id="D7CQI8"/>
<name>D7CQI8_TRURR</name>
<keyword evidence="4" id="KW-1185">Reference proteome</keyword>
<gene>
    <name evidence="3" type="ordered locus">Trad_1856</name>
</gene>
<dbReference type="HOGENOM" id="CLU_050045_1_0_0"/>
<dbReference type="eggNOG" id="ENOG502Z7V0">
    <property type="taxonomic scope" value="Bacteria"/>
</dbReference>
<dbReference type="InterPro" id="IPR025178">
    <property type="entry name" value="Lnb_N"/>
</dbReference>
<dbReference type="OrthoDB" id="274718at2"/>
<evidence type="ECO:0000256" key="1">
    <source>
        <dbReference type="SAM" id="MobiDB-lite"/>
    </source>
</evidence>
<dbReference type="Proteomes" id="UP000000379">
    <property type="component" value="Chromosome"/>
</dbReference>
<accession>D7CQI8</accession>
<reference evidence="4" key="1">
    <citation type="submission" date="2010-05" db="EMBL/GenBank/DDBJ databases">
        <title>The complete genome of Truepera radiovictris DSM 17093.</title>
        <authorList>
            <consortium name="US DOE Joint Genome Institute (JGI-PGF)"/>
            <person name="Lucas S."/>
            <person name="Copeland A."/>
            <person name="Lapidus A."/>
            <person name="Glavina del Rio T."/>
            <person name="Dalin E."/>
            <person name="Tice H."/>
            <person name="Bruce D."/>
            <person name="Goodwin L."/>
            <person name="Pitluck S."/>
            <person name="Kyrpides N."/>
            <person name="Mavromatis K."/>
            <person name="Ovchinnikova G."/>
            <person name="Munk A.C."/>
            <person name="Detter J.C."/>
            <person name="Han C."/>
            <person name="Tapia R."/>
            <person name="Land M."/>
            <person name="Hauser L."/>
            <person name="Markowitz V."/>
            <person name="Cheng J.-F."/>
            <person name="Hugenholtz P."/>
            <person name="Woyke T."/>
            <person name="Wu D."/>
            <person name="Tindall B."/>
            <person name="Pomrenke H.G."/>
            <person name="Brambilla E."/>
            <person name="Klenk H.-P."/>
            <person name="Eisen J.A."/>
        </authorList>
    </citation>
    <scope>NUCLEOTIDE SEQUENCE [LARGE SCALE GENOMIC DNA]</scope>
    <source>
        <strain evidence="4">DSM 17093 / CIP 108686 / LMG 22925 / RQ-24</strain>
    </source>
</reference>
<evidence type="ECO:0000313" key="3">
    <source>
        <dbReference type="EMBL" id="ADI14972.1"/>
    </source>
</evidence>
<reference evidence="3 4" key="2">
    <citation type="journal article" date="2011" name="Stand. Genomic Sci.">
        <title>Complete genome sequence of Truepera radiovictrix type strain (RQ-24).</title>
        <authorList>
            <person name="Ivanova N."/>
            <person name="Rohde C."/>
            <person name="Munk C."/>
            <person name="Nolan M."/>
            <person name="Lucas S."/>
            <person name="Del Rio T.G."/>
            <person name="Tice H."/>
            <person name="Deshpande S."/>
            <person name="Cheng J.F."/>
            <person name="Tapia R."/>
            <person name="Han C."/>
            <person name="Goodwin L."/>
            <person name="Pitluck S."/>
            <person name="Liolios K."/>
            <person name="Mavromatis K."/>
            <person name="Mikhailova N."/>
            <person name="Pati A."/>
            <person name="Chen A."/>
            <person name="Palaniappan K."/>
            <person name="Land M."/>
            <person name="Hauser L."/>
            <person name="Chang Y.J."/>
            <person name="Jeffries C.D."/>
            <person name="Brambilla E."/>
            <person name="Rohde M."/>
            <person name="Goker M."/>
            <person name="Tindall B.J."/>
            <person name="Woyke T."/>
            <person name="Bristow J."/>
            <person name="Eisen J.A."/>
            <person name="Markowitz V."/>
            <person name="Hugenholtz P."/>
            <person name="Kyrpides N.C."/>
            <person name="Klenk H.P."/>
            <person name="Lapidus A."/>
        </authorList>
    </citation>
    <scope>NUCLEOTIDE SEQUENCE [LARGE SCALE GENOMIC DNA]</scope>
    <source>
        <strain evidence="4">DSM 17093 / CIP 108686 / LMG 22925 / RQ-24</strain>
    </source>
</reference>
<sequence length="279" mass="32559">MAPLYPLYLLALGAFLGLSLRQKRPSNHRDWNPDMARPPEGEVVGDTLRLHNVRNIRYGPPGSPFEAVWETRTYDLSRVRRVWFVVESFSRFEVIAHTLISFEFEGAYLAFSAEARLHGGERYNLVRGLFNAYELLYAFGDERDFILRRTLYQDHDVYLYPLDFSPQETRALLLDILAEANRLARTPRFYNSLTRNCTNLLGVHANRVRPGSFAWWRPSQVLPGLSDRLLYRKGWIDTDRPWEGLREHHNVRAVTQRLRDDPEVSERMRDGLRPGARAT</sequence>
<evidence type="ECO:0000313" key="4">
    <source>
        <dbReference type="Proteomes" id="UP000000379"/>
    </source>
</evidence>
<dbReference type="Pfam" id="PF13387">
    <property type="entry name" value="Lnb_N"/>
    <property type="match status" value="1"/>
</dbReference>
<feature type="region of interest" description="Disordered" evidence="1">
    <location>
        <begin position="257"/>
        <end position="279"/>
    </location>
</feature>
<protein>
    <recommendedName>
        <fullName evidence="2">Lnb N-terminal periplasmic domain-containing protein</fullName>
    </recommendedName>
</protein>
<evidence type="ECO:0000259" key="2">
    <source>
        <dbReference type="Pfam" id="PF13387"/>
    </source>
</evidence>
<feature type="domain" description="Lnb N-terminal periplasmic" evidence="2">
    <location>
        <begin position="68"/>
        <end position="211"/>
    </location>
</feature>
<dbReference type="KEGG" id="tra:Trad_1856"/>
<dbReference type="EMBL" id="CP002049">
    <property type="protein sequence ID" value="ADI14972.1"/>
    <property type="molecule type" value="Genomic_DNA"/>
</dbReference>